<dbReference type="EMBL" id="MF919534">
    <property type="protein sequence ID" value="ATS92993.1"/>
    <property type="molecule type" value="Genomic_DNA"/>
</dbReference>
<feature type="transmembrane region" description="Helical" evidence="1">
    <location>
        <begin position="37"/>
        <end position="55"/>
    </location>
</feature>
<proteinExistence type="predicted"/>
<gene>
    <name evidence="2" type="ORF">SEA_SUPERPHIKIMAN_152</name>
</gene>
<name>A0A2D2W4H3_9CAUD</name>
<reference evidence="2 3" key="1">
    <citation type="submission" date="2017-09" db="EMBL/GenBank/DDBJ databases">
        <authorList>
            <person name="Pradhan P."/>
            <person name="Aluri L.S."/>
            <person name="Anandarajan D."/>
            <person name="Beiriger J.C."/>
            <person name="Bethamcharla R."/>
            <person name="Betini N."/>
            <person name="Bhatt S.D."/>
            <person name="Chengalvala S."/>
            <person name="Cox N.E."/>
            <person name="Delvadia B.P."/>
            <person name="Desai A.S."/>
            <person name="Devaney A.M."/>
            <person name="Doyle B.K."/>
            <person name="Edgerton A.O."/>
            <person name="Erlich M.C."/>
            <person name="Fitzpatrick K.C."/>
            <person name="Gajjar E.A."/>
            <person name="Ganguly A."/>
            <person name="Gill R.S."/>
            <person name="Goldman M.G."/>
            <person name="Good P.M."/>
            <person name="Gupta N."/>
            <person name="Haddad L.M."/>
            <person name="Han E.J."/>
            <person name="Jain S."/>
            <person name="Jiang A."/>
            <person name="Jurgielewicz A.D."/>
            <person name="Kainth D.K."/>
            <person name="Karam J.M."/>
            <person name="Kodavatiganti M."/>
            <person name="Kriete S.J."/>
            <person name="MacDonald C.E."/>
            <person name="Maret J.P."/>
            <person name="Mathew A.E."/>
            <person name="Nako S."/>
            <person name="Natrajan M."/>
            <person name="Nishu N.M."/>
            <person name="Parikh A."/>
            <person name="Patel N."/>
            <person name="Patel P.D."/>
            <person name="Patel S."/>
            <person name="Patra K."/>
            <person name="Pumpuckdee D."/>
            <person name="Rai K."/>
            <person name="Ramanathan A."/>
            <person name="Sarkar A."/>
            <person name="Schaffer B.L."/>
            <person name="Shah P."/>
            <person name="Tata R.K."/>
            <person name="Tawfik A.H."/>
            <person name="Thuremella B.T."/>
            <person name="Toma J."/>
            <person name="Tran T.L."/>
            <person name="Veera S."/>
            <person name="Vemulapalli V.K."/>
            <person name="Vidas T.V."/>
            <person name="Vieira K.S."/>
            <person name="Vijayakumar G."/>
            <person name="Walor T.A."/>
            <person name="White C.R."/>
            <person name="Wong B.M."/>
            <person name="Zhao Sl."/>
            <person name="McDonald M.T."/>
            <person name="Dalia R."/>
            <person name="Little J.L."/>
            <person name="Gurney S.M.R."/>
            <person name="Bollivar D.W."/>
            <person name="Garlena R.A."/>
            <person name="Russell D.A."/>
            <person name="Pope W.H."/>
            <person name="Jacobs-Sera D."/>
            <person name="Hendrix R.W."/>
            <person name="Hatfull G.F."/>
        </authorList>
    </citation>
    <scope>NUCLEOTIDE SEQUENCE [LARGE SCALE GENOMIC DNA]</scope>
</reference>
<evidence type="ECO:0000256" key="1">
    <source>
        <dbReference type="SAM" id="Phobius"/>
    </source>
</evidence>
<protein>
    <submittedName>
        <fullName evidence="2">Uncharacterized protein</fullName>
    </submittedName>
</protein>
<evidence type="ECO:0000313" key="3">
    <source>
        <dbReference type="Proteomes" id="UP000240916"/>
    </source>
</evidence>
<keyword evidence="1" id="KW-1133">Transmembrane helix</keyword>
<accession>A0A2D2W4H3</accession>
<dbReference type="Proteomes" id="UP000240916">
    <property type="component" value="Segment"/>
</dbReference>
<keyword evidence="1" id="KW-0812">Transmembrane</keyword>
<evidence type="ECO:0000313" key="2">
    <source>
        <dbReference type="EMBL" id="ATS92993.1"/>
    </source>
</evidence>
<keyword evidence="1" id="KW-0472">Membrane</keyword>
<sequence length="62" mass="6896">MITLFWIYLSFGIISGVFIGSAYFLEHPNKEGALESLAIALVTTAAWPWVAWIAIGDLLKLR</sequence>
<feature type="transmembrane region" description="Helical" evidence="1">
    <location>
        <begin position="6"/>
        <end position="25"/>
    </location>
</feature>
<organism evidence="2 3">
    <name type="scientific">Mycobacterium phage Superphikiman</name>
    <dbReference type="NCBI Taxonomy" id="2041551"/>
    <lineage>
        <taxon>Viruses</taxon>
        <taxon>Duplodnaviria</taxon>
        <taxon>Heunggongvirae</taxon>
        <taxon>Uroviricota</taxon>
        <taxon>Caudoviricetes</taxon>
        <taxon>Omegavirus</taxon>
        <taxon>Omegavirus courthouse</taxon>
    </lineage>
</organism>